<comment type="caution">
    <text evidence="1">The sequence shown here is derived from an EMBL/GenBank/DDBJ whole genome shotgun (WGS) entry which is preliminary data.</text>
</comment>
<name>A0ACC1SBC3_9HYPO</name>
<accession>A0ACC1SBC3</accession>
<evidence type="ECO:0000313" key="2">
    <source>
        <dbReference type="Proteomes" id="UP001148629"/>
    </source>
</evidence>
<organism evidence="1 2">
    <name type="scientific">Fusarium decemcellulare</name>
    <dbReference type="NCBI Taxonomy" id="57161"/>
    <lineage>
        <taxon>Eukaryota</taxon>
        <taxon>Fungi</taxon>
        <taxon>Dikarya</taxon>
        <taxon>Ascomycota</taxon>
        <taxon>Pezizomycotina</taxon>
        <taxon>Sordariomycetes</taxon>
        <taxon>Hypocreomycetidae</taxon>
        <taxon>Hypocreales</taxon>
        <taxon>Nectriaceae</taxon>
        <taxon>Fusarium</taxon>
        <taxon>Fusarium decemcellulare species complex</taxon>
    </lineage>
</organism>
<dbReference type="Proteomes" id="UP001148629">
    <property type="component" value="Unassembled WGS sequence"/>
</dbReference>
<keyword evidence="2" id="KW-1185">Reference proteome</keyword>
<evidence type="ECO:0000313" key="1">
    <source>
        <dbReference type="EMBL" id="KAJ3536085.1"/>
    </source>
</evidence>
<reference evidence="1" key="1">
    <citation type="submission" date="2022-08" db="EMBL/GenBank/DDBJ databases">
        <title>Genome Sequence of Fusarium decemcellulare.</title>
        <authorList>
            <person name="Buettner E."/>
        </authorList>
    </citation>
    <scope>NUCLEOTIDE SEQUENCE</scope>
    <source>
        <strain evidence="1">Babe19</strain>
    </source>
</reference>
<dbReference type="EMBL" id="JANRMS010000666">
    <property type="protein sequence ID" value="KAJ3536085.1"/>
    <property type="molecule type" value="Genomic_DNA"/>
</dbReference>
<sequence length="373" mass="40609">MSRYGLTEQKKSIALGPGTPVKMGGDLGDLASAFSLGDKFFDVDGQRGRLVIQQPHNPLANRDAVDKWDISVQQRLAQMDLSDSEKKLLGLVMATFGLTEVAKTGFLSLLRLYALSDYDFARLMELNSTLKIPGGTTALANAMFDEFKGTALFNRKVTAINSNVGPGAQVVIDGGETFEAKHVICTIPINCLSDVRFSPALAPCYSSIRHQNIGGKLHVHSDSGSLRFFGVSTPDRPSIFGFSESTSEANGTNMVIFKSSDSQPEAIEEDPLKLLNDSLVDLVPRKVRTGQINDFLWHDWRMDEFAKGTWSIYGPKVLTGDLARLLENRQISDSVLLAGSDIADGWVGYIDGAVEQGRRAGYLIGNRLVSGTK</sequence>
<proteinExistence type="predicted"/>
<protein>
    <submittedName>
        <fullName evidence="1">Uncharacterized protein</fullName>
    </submittedName>
</protein>
<gene>
    <name evidence="1" type="ORF">NM208_g6872</name>
</gene>